<dbReference type="EMBL" id="SJJY01000002">
    <property type="protein sequence ID" value="TCC25655.1"/>
    <property type="molecule type" value="Genomic_DNA"/>
</dbReference>
<name>A0ABY2A9W0_9ACTN</name>
<accession>A0ABY2A9W0</accession>
<dbReference type="SUPFAM" id="SSF48452">
    <property type="entry name" value="TPR-like"/>
    <property type="match status" value="1"/>
</dbReference>
<dbReference type="Pfam" id="PF13374">
    <property type="entry name" value="TPR_10"/>
    <property type="match status" value="1"/>
</dbReference>
<feature type="transmembrane region" description="Helical" evidence="1">
    <location>
        <begin position="40"/>
        <end position="59"/>
    </location>
</feature>
<evidence type="ECO:0000313" key="2">
    <source>
        <dbReference type="EMBL" id="TCC25655.1"/>
    </source>
</evidence>
<keyword evidence="1" id="KW-0812">Transmembrane</keyword>
<dbReference type="Proteomes" id="UP000292385">
    <property type="component" value="Unassembled WGS sequence"/>
</dbReference>
<dbReference type="InterPro" id="IPR011990">
    <property type="entry name" value="TPR-like_helical_dom_sf"/>
</dbReference>
<proteinExistence type="predicted"/>
<dbReference type="RefSeq" id="WP_131462106.1">
    <property type="nucleotide sequence ID" value="NZ_SJJY01000002.1"/>
</dbReference>
<evidence type="ECO:0000313" key="3">
    <source>
        <dbReference type="Proteomes" id="UP000292385"/>
    </source>
</evidence>
<organism evidence="2 3">
    <name type="scientific">Kribbella speibonae</name>
    <dbReference type="NCBI Taxonomy" id="1572660"/>
    <lineage>
        <taxon>Bacteria</taxon>
        <taxon>Bacillati</taxon>
        <taxon>Actinomycetota</taxon>
        <taxon>Actinomycetes</taxon>
        <taxon>Propionibacteriales</taxon>
        <taxon>Kribbellaceae</taxon>
        <taxon>Kribbella</taxon>
    </lineage>
</organism>
<reference evidence="2 3" key="1">
    <citation type="submission" date="2019-02" db="EMBL/GenBank/DDBJ databases">
        <title>Kribbella capetownensis sp. nov. and Kribbella speibonae sp. nov., isolated from soil.</title>
        <authorList>
            <person name="Curtis S.M."/>
            <person name="Norton I."/>
            <person name="Everest G.J."/>
            <person name="Meyers P.R."/>
        </authorList>
    </citation>
    <scope>NUCLEOTIDE SEQUENCE [LARGE SCALE GENOMIC DNA]</scope>
    <source>
        <strain evidence="2 3">SK5</strain>
    </source>
</reference>
<sequence>MAAESGSLRGFYVRSGLLSAGEVAIVGGVAGWIVGWRYGHWLITLGLLLMVVGLWPVGFRVRRSLAGAYVRLGQSLKGQSAVDTARSAAYHYRKFAAKHPEQAWRFALTLDWQRDLLRGLDRHAEAEPVAREAVETWRDVVTIDPSRAEELSRALNKLTVTLSALKRADELVPLTEEATVVQRSLVAEQEKLLALHLSNLAVGLQNKRQWEAALPAAEEAATLYRRLVPVDPDQLEQAADTAEGLATTLRRLDRPLDSLQTTREWVEYERTLAARRPDRRPQLAEALRVLGSRSANLDHVDDGITSWHEALDLWRQLASQGDEHRSAYADACNLIGHGLGVVGESTESLTVLRTGLDVRRMLAALDSRQYDDLLDDLGRATETSHALEFAAEAVAVVRDHTDALTSETLASASERLRDAGFTAEADELSARRS</sequence>
<dbReference type="Gene3D" id="1.25.40.10">
    <property type="entry name" value="Tetratricopeptide repeat domain"/>
    <property type="match status" value="2"/>
</dbReference>
<comment type="caution">
    <text evidence="2">The sequence shown here is derived from an EMBL/GenBank/DDBJ whole genome shotgun (WGS) entry which is preliminary data.</text>
</comment>
<keyword evidence="1" id="KW-0472">Membrane</keyword>
<keyword evidence="1" id="KW-1133">Transmembrane helix</keyword>
<feature type="transmembrane region" description="Helical" evidence="1">
    <location>
        <begin position="12"/>
        <end position="34"/>
    </location>
</feature>
<protein>
    <submittedName>
        <fullName evidence="2">Tetratricopeptide repeat protein</fullName>
    </submittedName>
</protein>
<keyword evidence="3" id="KW-1185">Reference proteome</keyword>
<evidence type="ECO:0000256" key="1">
    <source>
        <dbReference type="SAM" id="Phobius"/>
    </source>
</evidence>
<gene>
    <name evidence="2" type="ORF">E0H58_16255</name>
</gene>